<reference evidence="3" key="1">
    <citation type="journal article" date="2019" name="Int. J. Syst. Evol. Microbiol.">
        <title>The Global Catalogue of Microorganisms (GCM) 10K type strain sequencing project: providing services to taxonomists for standard genome sequencing and annotation.</title>
        <authorList>
            <consortium name="The Broad Institute Genomics Platform"/>
            <consortium name="The Broad Institute Genome Sequencing Center for Infectious Disease"/>
            <person name="Wu L."/>
            <person name="Ma J."/>
        </authorList>
    </citation>
    <scope>NUCLEOTIDE SEQUENCE [LARGE SCALE GENOMIC DNA]</scope>
    <source>
        <strain evidence="3">JCM 17555</strain>
    </source>
</reference>
<feature type="transmembrane region" description="Helical" evidence="1">
    <location>
        <begin position="18"/>
        <end position="36"/>
    </location>
</feature>
<dbReference type="RefSeq" id="WP_344807333.1">
    <property type="nucleotide sequence ID" value="NZ_BAABBO010000011.1"/>
</dbReference>
<sequence>MAGYDIIDEPKPRLQENFIVDPTVIFFVSIFLPLLWVPPFQGQYWLPFVWVIANGYLLGSPTLKKEIGISIAGILLWLGFSIGAVYLTQLSGFALEATAPYIRILSKGIFFLALYLVVLKQSAPYAVYSYVKEQASH</sequence>
<protein>
    <submittedName>
        <fullName evidence="2">Uncharacterized protein</fullName>
    </submittedName>
</protein>
<name>A0ABP7PMV3_9GAMM</name>
<evidence type="ECO:0000313" key="2">
    <source>
        <dbReference type="EMBL" id="GAA3968328.1"/>
    </source>
</evidence>
<dbReference type="EMBL" id="BAABBO010000011">
    <property type="protein sequence ID" value="GAA3968328.1"/>
    <property type="molecule type" value="Genomic_DNA"/>
</dbReference>
<comment type="caution">
    <text evidence="2">The sequence shown here is derived from an EMBL/GenBank/DDBJ whole genome shotgun (WGS) entry which is preliminary data.</text>
</comment>
<keyword evidence="1" id="KW-1133">Transmembrane helix</keyword>
<keyword evidence="1" id="KW-0472">Membrane</keyword>
<organism evidence="2 3">
    <name type="scientific">Allohahella marinimesophila</name>
    <dbReference type="NCBI Taxonomy" id="1054972"/>
    <lineage>
        <taxon>Bacteria</taxon>
        <taxon>Pseudomonadati</taxon>
        <taxon>Pseudomonadota</taxon>
        <taxon>Gammaproteobacteria</taxon>
        <taxon>Oceanospirillales</taxon>
        <taxon>Hahellaceae</taxon>
        <taxon>Allohahella</taxon>
    </lineage>
</organism>
<evidence type="ECO:0000313" key="3">
    <source>
        <dbReference type="Proteomes" id="UP001501337"/>
    </source>
</evidence>
<accession>A0ABP7PMV3</accession>
<feature type="transmembrane region" description="Helical" evidence="1">
    <location>
        <begin position="42"/>
        <end position="59"/>
    </location>
</feature>
<evidence type="ECO:0000256" key="1">
    <source>
        <dbReference type="SAM" id="Phobius"/>
    </source>
</evidence>
<keyword evidence="1" id="KW-0812">Transmembrane</keyword>
<dbReference type="Proteomes" id="UP001501337">
    <property type="component" value="Unassembled WGS sequence"/>
</dbReference>
<feature type="transmembrane region" description="Helical" evidence="1">
    <location>
        <begin position="71"/>
        <end position="95"/>
    </location>
</feature>
<proteinExistence type="predicted"/>
<keyword evidence="3" id="KW-1185">Reference proteome</keyword>
<gene>
    <name evidence="2" type="ORF">GCM10022278_27640</name>
</gene>